<dbReference type="GO" id="GO:0008270">
    <property type="term" value="F:zinc ion binding"/>
    <property type="evidence" value="ECO:0007669"/>
    <property type="project" value="InterPro"/>
</dbReference>
<dbReference type="SMART" id="SM00906">
    <property type="entry name" value="Fungal_trans"/>
    <property type="match status" value="1"/>
</dbReference>
<dbReference type="InterPro" id="IPR001138">
    <property type="entry name" value="Zn2Cys6_DnaBD"/>
</dbReference>
<keyword evidence="3" id="KW-0862">Zinc</keyword>
<dbReference type="Proteomes" id="UP000799421">
    <property type="component" value="Unassembled WGS sequence"/>
</dbReference>
<dbReference type="InterPro" id="IPR036864">
    <property type="entry name" value="Zn2-C6_fun-type_DNA-bd_sf"/>
</dbReference>
<keyword evidence="7" id="KW-0539">Nucleus</keyword>
<dbReference type="PANTHER" id="PTHR47782:SF8">
    <property type="entry name" value="ZN(II)2CYS6 TRANSCRIPTION FACTOR (EUROFUNG)"/>
    <property type="match status" value="1"/>
</dbReference>
<protein>
    <recommendedName>
        <fullName evidence="9">Zn(2)-C6 fungal-type domain-containing protein</fullName>
    </recommendedName>
</protein>
<evidence type="ECO:0000256" key="5">
    <source>
        <dbReference type="ARBA" id="ARBA00023125"/>
    </source>
</evidence>
<accession>A0A6A7C5N9</accession>
<dbReference type="OrthoDB" id="5416384at2759"/>
<dbReference type="CDD" id="cd12148">
    <property type="entry name" value="fungal_TF_MHR"/>
    <property type="match status" value="1"/>
</dbReference>
<organism evidence="10 11">
    <name type="scientific">Piedraia hortae CBS 480.64</name>
    <dbReference type="NCBI Taxonomy" id="1314780"/>
    <lineage>
        <taxon>Eukaryota</taxon>
        <taxon>Fungi</taxon>
        <taxon>Dikarya</taxon>
        <taxon>Ascomycota</taxon>
        <taxon>Pezizomycotina</taxon>
        <taxon>Dothideomycetes</taxon>
        <taxon>Dothideomycetidae</taxon>
        <taxon>Capnodiales</taxon>
        <taxon>Piedraiaceae</taxon>
        <taxon>Piedraia</taxon>
    </lineage>
</organism>
<evidence type="ECO:0000313" key="10">
    <source>
        <dbReference type="EMBL" id="KAF2862750.1"/>
    </source>
</evidence>
<dbReference type="Gene3D" id="4.10.240.10">
    <property type="entry name" value="Zn(2)-C6 fungal-type DNA-binding domain"/>
    <property type="match status" value="1"/>
</dbReference>
<keyword evidence="11" id="KW-1185">Reference proteome</keyword>
<evidence type="ECO:0000256" key="8">
    <source>
        <dbReference type="SAM" id="Coils"/>
    </source>
</evidence>
<dbReference type="GO" id="GO:0006351">
    <property type="term" value="P:DNA-templated transcription"/>
    <property type="evidence" value="ECO:0007669"/>
    <property type="project" value="InterPro"/>
</dbReference>
<dbReference type="InterPro" id="IPR052202">
    <property type="entry name" value="Yeast_MetPath_Reg"/>
</dbReference>
<evidence type="ECO:0000313" key="11">
    <source>
        <dbReference type="Proteomes" id="UP000799421"/>
    </source>
</evidence>
<feature type="domain" description="Zn(2)-C6 fungal-type" evidence="9">
    <location>
        <begin position="26"/>
        <end position="56"/>
    </location>
</feature>
<dbReference type="AlphaFoldDB" id="A0A6A7C5N9"/>
<name>A0A6A7C5N9_9PEZI</name>
<dbReference type="Pfam" id="PF04082">
    <property type="entry name" value="Fungal_trans"/>
    <property type="match status" value="1"/>
</dbReference>
<keyword evidence="2" id="KW-0479">Metal-binding</keyword>
<proteinExistence type="predicted"/>
<dbReference type="PANTHER" id="PTHR47782">
    <property type="entry name" value="ZN(II)2CYS6 TRANSCRIPTION FACTOR (EUROFUNG)-RELATED"/>
    <property type="match status" value="1"/>
</dbReference>
<gene>
    <name evidence="10" type="ORF">K470DRAFT_212385</name>
</gene>
<keyword evidence="4" id="KW-0805">Transcription regulation</keyword>
<feature type="coiled-coil region" evidence="8">
    <location>
        <begin position="70"/>
        <end position="97"/>
    </location>
</feature>
<evidence type="ECO:0000259" key="9">
    <source>
        <dbReference type="PROSITE" id="PS50048"/>
    </source>
</evidence>
<dbReference type="GO" id="GO:0000981">
    <property type="term" value="F:DNA-binding transcription factor activity, RNA polymerase II-specific"/>
    <property type="evidence" value="ECO:0007669"/>
    <property type="project" value="InterPro"/>
</dbReference>
<dbReference type="SUPFAM" id="SSF57701">
    <property type="entry name" value="Zn2/Cys6 DNA-binding domain"/>
    <property type="match status" value="1"/>
</dbReference>
<dbReference type="PROSITE" id="PS50048">
    <property type="entry name" value="ZN2_CY6_FUNGAL_2"/>
    <property type="match status" value="1"/>
</dbReference>
<dbReference type="GO" id="GO:0043565">
    <property type="term" value="F:sequence-specific DNA binding"/>
    <property type="evidence" value="ECO:0007669"/>
    <property type="project" value="TreeGrafter"/>
</dbReference>
<evidence type="ECO:0000256" key="6">
    <source>
        <dbReference type="ARBA" id="ARBA00023163"/>
    </source>
</evidence>
<keyword evidence="6" id="KW-0804">Transcription</keyword>
<comment type="subcellular location">
    <subcellularLocation>
        <location evidence="1">Nucleus</location>
    </subcellularLocation>
</comment>
<evidence type="ECO:0000256" key="4">
    <source>
        <dbReference type="ARBA" id="ARBA00023015"/>
    </source>
</evidence>
<sequence length="595" mass="67620">MTPSAPFHLSSEPDKTRTSVAFTLAACKRCRKRKTRCDADLPRCNPCKRAGSTCEYFDANTGKIINRAYVVDLQKKVRKLEEELQRADVDEGEDEEAMMSAATVRLHEAKDSKYLGPSSGIAITRLVMAAAKQFTGAASIRDIVPDQRAHQIREAFNQEHAKPLSKVNMLNSNVAAEQMPTRSLANFLVELYKLRVQPMYPALHEPTLDSDIDAVYDFNVEATPFQNFVCRMVFAISMQKIGSQWAGLADSYYLAALTYLKPVVRSMDLQTLQCFVLMAEYSLLTPTRTAIYFVVGIAVRLSQSLGYHEEATITRGLAEGRTNAREVDMRRRLFWCTLVMELGLAHSLGRPSILATSHEHINVDWFATCDDEYIRPEGIDPTAPPTLKKWVAIHFFKMRLLQLEIRRKLYQRKRPEPKDDQDPWFHAMEQKLILWRDDTPDSSADQGIPKSWFIGRYNTIVVLLYRPSPQVPRPSVEAALKCFEACRHNIYLQQKQMESGVIDVTWIFTQAIFMAINTMLWSLSYDEVRRKNPRPSVEEHLKVAISTIQFASLRWPGVESAVKLYENLISAILKVYDREGDVPFTSTPSDTGSGG</sequence>
<reference evidence="10" key="1">
    <citation type="journal article" date="2020" name="Stud. Mycol.">
        <title>101 Dothideomycetes genomes: a test case for predicting lifestyles and emergence of pathogens.</title>
        <authorList>
            <person name="Haridas S."/>
            <person name="Albert R."/>
            <person name="Binder M."/>
            <person name="Bloem J."/>
            <person name="Labutti K."/>
            <person name="Salamov A."/>
            <person name="Andreopoulos B."/>
            <person name="Baker S."/>
            <person name="Barry K."/>
            <person name="Bills G."/>
            <person name="Bluhm B."/>
            <person name="Cannon C."/>
            <person name="Castanera R."/>
            <person name="Culley D."/>
            <person name="Daum C."/>
            <person name="Ezra D."/>
            <person name="Gonzalez J."/>
            <person name="Henrissat B."/>
            <person name="Kuo A."/>
            <person name="Liang C."/>
            <person name="Lipzen A."/>
            <person name="Lutzoni F."/>
            <person name="Magnuson J."/>
            <person name="Mondo S."/>
            <person name="Nolan M."/>
            <person name="Ohm R."/>
            <person name="Pangilinan J."/>
            <person name="Park H.-J."/>
            <person name="Ramirez L."/>
            <person name="Alfaro M."/>
            <person name="Sun H."/>
            <person name="Tritt A."/>
            <person name="Yoshinaga Y."/>
            <person name="Zwiers L.-H."/>
            <person name="Turgeon B."/>
            <person name="Goodwin S."/>
            <person name="Spatafora J."/>
            <person name="Crous P."/>
            <person name="Grigoriev I."/>
        </authorList>
    </citation>
    <scope>NUCLEOTIDE SEQUENCE</scope>
    <source>
        <strain evidence="10">CBS 480.64</strain>
    </source>
</reference>
<keyword evidence="5" id="KW-0238">DNA-binding</keyword>
<feature type="non-terminal residue" evidence="10">
    <location>
        <position position="595"/>
    </location>
</feature>
<dbReference type="Pfam" id="PF00172">
    <property type="entry name" value="Zn_clus"/>
    <property type="match status" value="1"/>
</dbReference>
<dbReference type="CDD" id="cd00067">
    <property type="entry name" value="GAL4"/>
    <property type="match status" value="1"/>
</dbReference>
<evidence type="ECO:0000256" key="2">
    <source>
        <dbReference type="ARBA" id="ARBA00022723"/>
    </source>
</evidence>
<evidence type="ECO:0000256" key="7">
    <source>
        <dbReference type="ARBA" id="ARBA00023242"/>
    </source>
</evidence>
<dbReference type="PROSITE" id="PS00463">
    <property type="entry name" value="ZN2_CY6_FUNGAL_1"/>
    <property type="match status" value="1"/>
</dbReference>
<keyword evidence="8" id="KW-0175">Coiled coil</keyword>
<evidence type="ECO:0000256" key="1">
    <source>
        <dbReference type="ARBA" id="ARBA00004123"/>
    </source>
</evidence>
<dbReference type="SMART" id="SM00066">
    <property type="entry name" value="GAL4"/>
    <property type="match status" value="1"/>
</dbReference>
<dbReference type="GO" id="GO:0045944">
    <property type="term" value="P:positive regulation of transcription by RNA polymerase II"/>
    <property type="evidence" value="ECO:0007669"/>
    <property type="project" value="TreeGrafter"/>
</dbReference>
<evidence type="ECO:0000256" key="3">
    <source>
        <dbReference type="ARBA" id="ARBA00022833"/>
    </source>
</evidence>
<dbReference type="InterPro" id="IPR007219">
    <property type="entry name" value="XnlR_reg_dom"/>
</dbReference>
<dbReference type="EMBL" id="MU005964">
    <property type="protein sequence ID" value="KAF2862750.1"/>
    <property type="molecule type" value="Genomic_DNA"/>
</dbReference>
<dbReference type="GO" id="GO:0005634">
    <property type="term" value="C:nucleus"/>
    <property type="evidence" value="ECO:0007669"/>
    <property type="project" value="UniProtKB-SubCell"/>
</dbReference>